<evidence type="ECO:0000256" key="1">
    <source>
        <dbReference type="SAM" id="MobiDB-lite"/>
    </source>
</evidence>
<organism evidence="3 4">
    <name type="scientific">Trematosphaeria pertusa</name>
    <dbReference type="NCBI Taxonomy" id="390896"/>
    <lineage>
        <taxon>Eukaryota</taxon>
        <taxon>Fungi</taxon>
        <taxon>Dikarya</taxon>
        <taxon>Ascomycota</taxon>
        <taxon>Pezizomycotina</taxon>
        <taxon>Dothideomycetes</taxon>
        <taxon>Pleosporomycetidae</taxon>
        <taxon>Pleosporales</taxon>
        <taxon>Massarineae</taxon>
        <taxon>Trematosphaeriaceae</taxon>
        <taxon>Trematosphaeria</taxon>
    </lineage>
</organism>
<feature type="compositionally biased region" description="Polar residues" evidence="1">
    <location>
        <begin position="318"/>
        <end position="329"/>
    </location>
</feature>
<keyword evidence="4" id="KW-1185">Reference proteome</keyword>
<dbReference type="PANTHER" id="PTHR38049:SF2">
    <property type="entry name" value="RICIN B LECTIN DOMAIN-CONTAINING PROTEIN"/>
    <property type="match status" value="1"/>
</dbReference>
<feature type="region of interest" description="Disordered" evidence="1">
    <location>
        <begin position="201"/>
        <end position="402"/>
    </location>
</feature>
<dbReference type="RefSeq" id="XP_033677345.1">
    <property type="nucleotide sequence ID" value="XM_033835977.1"/>
</dbReference>
<dbReference type="GeneID" id="54589307"/>
<feature type="chain" id="PRO_5025382024" evidence="2">
    <location>
        <begin position="16"/>
        <end position="574"/>
    </location>
</feature>
<feature type="compositionally biased region" description="Pro residues" evidence="1">
    <location>
        <begin position="275"/>
        <end position="294"/>
    </location>
</feature>
<feature type="compositionally biased region" description="Basic and acidic residues" evidence="1">
    <location>
        <begin position="496"/>
        <end position="510"/>
    </location>
</feature>
<evidence type="ECO:0000313" key="4">
    <source>
        <dbReference type="Proteomes" id="UP000800094"/>
    </source>
</evidence>
<feature type="region of interest" description="Disordered" evidence="1">
    <location>
        <begin position="436"/>
        <end position="574"/>
    </location>
</feature>
<accession>A0A6A6HWF0</accession>
<sequence>MSLLLALAAVPGMLGTQEAIRQGQQKERREEHRARRCNLIVRCIKSSQWSRELDGRPLVLRNGAVYIDTCTSGDAKPDHQLGGYFLPYPDSKHEGLVTTITDVAPIMNWVYMHSQTHQLRYGVRKDAQPHLTGPFDCTRQERRLTLLGWEGFCAVEVEPAVWGCFFDAHDDGLKALMDGGLIGRNTRVLEIELTRAEKRFKKDPAARNADQTINRGKTLTPDGKEVILEPPKPLGAERPASQTNGNTAGAPASAKAASVAPPISTKGTSQKKPAPVTPPNPPLPSLSSPPPLAPAAPIKPTSQSSGHEKADTHHVRQAIQQLHQATQRNQSDDERPEKTRPLPSLPQPDVESEHPLLRGQQDRIRTPPSPSPAPIQVESKPPAYAPQRTHHITPPASPDSPIDFEELLQARYSRTWPQTPPSPARVRVEAPIVLDTYGLPEKREKPVKKHANKTQSYSQQAPHHENRRISKPPSAHANSFGVSRILPPLEPPPLLYDKDSKDKNQPEVRSKTMPSVMKMLRRGSWSPEKKSPLNPISAKEDDLGNESRGIGRIRRSFTMARPRRSESQSGKSTS</sequence>
<dbReference type="PANTHER" id="PTHR38049">
    <property type="entry name" value="RICIN B LECTIN DOMAIN-CONTAINING PROTEIN"/>
    <property type="match status" value="1"/>
</dbReference>
<gene>
    <name evidence="3" type="ORF">BU26DRAFT_610215</name>
</gene>
<dbReference type="EMBL" id="ML987208">
    <property type="protein sequence ID" value="KAF2242341.1"/>
    <property type="molecule type" value="Genomic_DNA"/>
</dbReference>
<dbReference type="OrthoDB" id="3928002at2759"/>
<protein>
    <submittedName>
        <fullName evidence="3">Uncharacterized protein</fullName>
    </submittedName>
</protein>
<feature type="compositionally biased region" description="Low complexity" evidence="1">
    <location>
        <begin position="248"/>
        <end position="264"/>
    </location>
</feature>
<proteinExistence type="predicted"/>
<dbReference type="Proteomes" id="UP000800094">
    <property type="component" value="Unassembled WGS sequence"/>
</dbReference>
<feature type="compositionally biased region" description="Basic and acidic residues" evidence="1">
    <location>
        <begin position="351"/>
        <end position="365"/>
    </location>
</feature>
<feature type="compositionally biased region" description="Basic and acidic residues" evidence="1">
    <location>
        <begin position="330"/>
        <end position="340"/>
    </location>
</feature>
<reference evidence="3" key="1">
    <citation type="journal article" date="2020" name="Stud. Mycol.">
        <title>101 Dothideomycetes genomes: a test case for predicting lifestyles and emergence of pathogens.</title>
        <authorList>
            <person name="Haridas S."/>
            <person name="Albert R."/>
            <person name="Binder M."/>
            <person name="Bloem J."/>
            <person name="Labutti K."/>
            <person name="Salamov A."/>
            <person name="Andreopoulos B."/>
            <person name="Baker S."/>
            <person name="Barry K."/>
            <person name="Bills G."/>
            <person name="Bluhm B."/>
            <person name="Cannon C."/>
            <person name="Castanera R."/>
            <person name="Culley D."/>
            <person name="Daum C."/>
            <person name="Ezra D."/>
            <person name="Gonzalez J."/>
            <person name="Henrissat B."/>
            <person name="Kuo A."/>
            <person name="Liang C."/>
            <person name="Lipzen A."/>
            <person name="Lutzoni F."/>
            <person name="Magnuson J."/>
            <person name="Mondo S."/>
            <person name="Nolan M."/>
            <person name="Ohm R."/>
            <person name="Pangilinan J."/>
            <person name="Park H.-J."/>
            <person name="Ramirez L."/>
            <person name="Alfaro M."/>
            <person name="Sun H."/>
            <person name="Tritt A."/>
            <person name="Yoshinaga Y."/>
            <person name="Zwiers L.-H."/>
            <person name="Turgeon B."/>
            <person name="Goodwin S."/>
            <person name="Spatafora J."/>
            <person name="Crous P."/>
            <person name="Grigoriev I."/>
        </authorList>
    </citation>
    <scope>NUCLEOTIDE SEQUENCE</scope>
    <source>
        <strain evidence="3">CBS 122368</strain>
    </source>
</reference>
<keyword evidence="2" id="KW-0732">Signal</keyword>
<name>A0A6A6HWF0_9PLEO</name>
<evidence type="ECO:0000313" key="3">
    <source>
        <dbReference type="EMBL" id="KAF2242341.1"/>
    </source>
</evidence>
<feature type="signal peptide" evidence="2">
    <location>
        <begin position="1"/>
        <end position="15"/>
    </location>
</feature>
<dbReference type="AlphaFoldDB" id="A0A6A6HWF0"/>
<evidence type="ECO:0000256" key="2">
    <source>
        <dbReference type="SAM" id="SignalP"/>
    </source>
</evidence>